<gene>
    <name evidence="3" type="ORF">MKI86_21720</name>
</gene>
<keyword evidence="4" id="KW-1185">Reference proteome</keyword>
<organism evidence="3 4">
    <name type="scientific">Shinella sedimenti</name>
    <dbReference type="NCBI Taxonomy" id="2919913"/>
    <lineage>
        <taxon>Bacteria</taxon>
        <taxon>Pseudomonadati</taxon>
        <taxon>Pseudomonadota</taxon>
        <taxon>Alphaproteobacteria</taxon>
        <taxon>Hyphomicrobiales</taxon>
        <taxon>Rhizobiaceae</taxon>
        <taxon>Shinella</taxon>
    </lineage>
</organism>
<evidence type="ECO:0000313" key="3">
    <source>
        <dbReference type="EMBL" id="MCJ8151765.1"/>
    </source>
</evidence>
<reference evidence="3 4" key="1">
    <citation type="submission" date="2022-02" db="EMBL/GenBank/DDBJ databases">
        <title>Shinella B3.7 sp. nov., isolated from Sediment (Zhairuo Island).</title>
        <authorList>
            <person name="Chen G."/>
        </authorList>
    </citation>
    <scope>NUCLEOTIDE SEQUENCE [LARGE SCALE GENOMIC DNA]</scope>
    <source>
        <strain evidence="3 4">B3.7</strain>
        <plasmid evidence="3">unnamed</plasmid>
    </source>
</reference>
<proteinExistence type="predicted"/>
<evidence type="ECO:0000256" key="2">
    <source>
        <dbReference type="SAM" id="Phobius"/>
    </source>
</evidence>
<dbReference type="EMBL" id="JAKVIN010000011">
    <property type="protein sequence ID" value="MCJ8151765.1"/>
    <property type="molecule type" value="Genomic_DNA"/>
</dbReference>
<keyword evidence="2" id="KW-0812">Transmembrane</keyword>
<feature type="transmembrane region" description="Helical" evidence="2">
    <location>
        <begin position="66"/>
        <end position="90"/>
    </location>
</feature>
<sequence length="237" mass="26282">MNQFGNDPFEHLSHGPVPVPDPARMRATIKASTELFAQNGIQARQGKFTGGLWQGMTSWLGRSGRWAIPLAAVSCSVVAVVVIIPGHFLVPAQKPSDQLSEASPGSMRRMGAQQTARAPQQSAASLERYDFDGIALAVRNMPEAAEILLNEHGEQYRIDFTIKARSEHITLFDASRFITGNGEEVLAVRSGVGSKQRWDAFVQKDGRYQRSTQYTQQIFEASTREEVMRRLSYSSPR</sequence>
<feature type="region of interest" description="Disordered" evidence="1">
    <location>
        <begin position="1"/>
        <end position="21"/>
    </location>
</feature>
<name>A0ABT0CT31_9HYPH</name>
<evidence type="ECO:0000313" key="4">
    <source>
        <dbReference type="Proteomes" id="UP001201844"/>
    </source>
</evidence>
<feature type="compositionally biased region" description="Polar residues" evidence="1">
    <location>
        <begin position="112"/>
        <end position="124"/>
    </location>
</feature>
<accession>A0ABT0CT31</accession>
<dbReference type="Proteomes" id="UP001201844">
    <property type="component" value="Unassembled WGS sequence"/>
</dbReference>
<dbReference type="RefSeq" id="WP_241605258.1">
    <property type="nucleotide sequence ID" value="NZ_JAKVIN010000011.1"/>
</dbReference>
<geneLocation type="plasmid" evidence="3">
    <name>unnamed</name>
</geneLocation>
<evidence type="ECO:0008006" key="5">
    <source>
        <dbReference type="Google" id="ProtNLM"/>
    </source>
</evidence>
<protein>
    <recommendedName>
        <fullName evidence="5">DUF4367 domain-containing protein</fullName>
    </recommendedName>
</protein>
<keyword evidence="3" id="KW-0614">Plasmid</keyword>
<evidence type="ECO:0000256" key="1">
    <source>
        <dbReference type="SAM" id="MobiDB-lite"/>
    </source>
</evidence>
<keyword evidence="2" id="KW-1133">Transmembrane helix</keyword>
<keyword evidence="2" id="KW-0472">Membrane</keyword>
<comment type="caution">
    <text evidence="3">The sequence shown here is derived from an EMBL/GenBank/DDBJ whole genome shotgun (WGS) entry which is preliminary data.</text>
</comment>
<feature type="region of interest" description="Disordered" evidence="1">
    <location>
        <begin position="94"/>
        <end position="124"/>
    </location>
</feature>